<feature type="region of interest" description="Disordered" evidence="1">
    <location>
        <begin position="352"/>
        <end position="377"/>
    </location>
</feature>
<accession>G7YI81</accession>
<keyword evidence="3" id="KW-1185">Reference proteome</keyword>
<evidence type="ECO:0000256" key="1">
    <source>
        <dbReference type="SAM" id="MobiDB-lite"/>
    </source>
</evidence>
<dbReference type="Proteomes" id="UP000008909">
    <property type="component" value="Unassembled WGS sequence"/>
</dbReference>
<sequence>FPYVRISVQSAIAQISLFKRRKADLREDVLLTCLISSTHRYMGSLVVCRYHLTTTVSLSRTTAGFMLFGENIVAATHCWVTSQMHFSRGLHHRTQISLFKRCKADLREDVLLTCLISSTHRYMGSLVVCRYHLTTTVSLSRTTAGFMLFGENIVAATHCWVTSQMHFSRGLHHRTQGYHRTFHKVVPESPSKGEKRRPKDARSRLAGILTNQGTPSFAATLPETSTRAELLPSVSSLDRNSRDARVVFEPRFFRKLNVLHQAASRFSCYSHKAAENITNKRFSLVSGSPDSSLDFDQYAETFGVPKVFDPEIALVVQFERRYRGKGQKLIRKFVYHMLHFCTETMERNLKKKQYRSNNSDDKDCVGPASSEDSSTKAEMPHFCQLTGAERAHFRFRDVLRRTMQYINEKRAILWEGDWFGKTSLTHRFRNLITFLEQSRVIMNERISWVPGLNPQYRWATLKHDCQTNDKSVIVYRFNQIQTCYTQSSITSARLILTSSV</sequence>
<organism evidence="2 3">
    <name type="scientific">Clonorchis sinensis</name>
    <name type="common">Chinese liver fluke</name>
    <dbReference type="NCBI Taxonomy" id="79923"/>
    <lineage>
        <taxon>Eukaryota</taxon>
        <taxon>Metazoa</taxon>
        <taxon>Spiralia</taxon>
        <taxon>Lophotrochozoa</taxon>
        <taxon>Platyhelminthes</taxon>
        <taxon>Trematoda</taxon>
        <taxon>Digenea</taxon>
        <taxon>Opisthorchiida</taxon>
        <taxon>Opisthorchiata</taxon>
        <taxon>Opisthorchiidae</taxon>
        <taxon>Clonorchis</taxon>
    </lineage>
</organism>
<protein>
    <submittedName>
        <fullName evidence="2">Uncharacterized protein</fullName>
    </submittedName>
</protein>
<dbReference type="EMBL" id="DF143332">
    <property type="protein sequence ID" value="GAA52664.1"/>
    <property type="molecule type" value="Genomic_DNA"/>
</dbReference>
<name>G7YI81_CLOSI</name>
<gene>
    <name evidence="2" type="ORF">CLF_108545</name>
</gene>
<evidence type="ECO:0000313" key="2">
    <source>
        <dbReference type="EMBL" id="GAA52664.1"/>
    </source>
</evidence>
<evidence type="ECO:0000313" key="3">
    <source>
        <dbReference type="Proteomes" id="UP000008909"/>
    </source>
</evidence>
<dbReference type="AlphaFoldDB" id="G7YI81"/>
<reference evidence="2" key="1">
    <citation type="journal article" date="2011" name="Genome Biol.">
        <title>The draft genome of the carcinogenic human liver fluke Clonorchis sinensis.</title>
        <authorList>
            <person name="Wang X."/>
            <person name="Chen W."/>
            <person name="Huang Y."/>
            <person name="Sun J."/>
            <person name="Men J."/>
            <person name="Liu H."/>
            <person name="Luo F."/>
            <person name="Guo L."/>
            <person name="Lv X."/>
            <person name="Deng C."/>
            <person name="Zhou C."/>
            <person name="Fan Y."/>
            <person name="Li X."/>
            <person name="Huang L."/>
            <person name="Hu Y."/>
            <person name="Liang C."/>
            <person name="Hu X."/>
            <person name="Xu J."/>
            <person name="Yu X."/>
        </authorList>
    </citation>
    <scope>NUCLEOTIDE SEQUENCE [LARGE SCALE GENOMIC DNA]</scope>
    <source>
        <strain evidence="2">Henan</strain>
    </source>
</reference>
<feature type="non-terminal residue" evidence="2">
    <location>
        <position position="1"/>
    </location>
</feature>
<proteinExistence type="predicted"/>
<reference key="2">
    <citation type="submission" date="2011-10" db="EMBL/GenBank/DDBJ databases">
        <title>The genome and transcriptome sequence of Clonorchis sinensis provide insights into the carcinogenic liver fluke.</title>
        <authorList>
            <person name="Wang X."/>
            <person name="Huang Y."/>
            <person name="Chen W."/>
            <person name="Liu H."/>
            <person name="Guo L."/>
            <person name="Chen Y."/>
            <person name="Luo F."/>
            <person name="Zhou W."/>
            <person name="Sun J."/>
            <person name="Mao Q."/>
            <person name="Liang P."/>
            <person name="Zhou C."/>
            <person name="Tian Y."/>
            <person name="Men J."/>
            <person name="Lv X."/>
            <person name="Huang L."/>
            <person name="Zhou J."/>
            <person name="Hu Y."/>
            <person name="Li R."/>
            <person name="Zhang F."/>
            <person name="Lei H."/>
            <person name="Li X."/>
            <person name="Hu X."/>
            <person name="Liang C."/>
            <person name="Xu J."/>
            <person name="Wu Z."/>
            <person name="Yu X."/>
        </authorList>
    </citation>
    <scope>NUCLEOTIDE SEQUENCE</scope>
    <source>
        <strain>Henan</strain>
    </source>
</reference>